<feature type="domain" description="Protein kinase" evidence="2">
    <location>
        <begin position="1"/>
        <end position="320"/>
    </location>
</feature>
<dbReference type="AlphaFoldDB" id="A0A8K1LSC2"/>
<dbReference type="GO" id="GO:0005524">
    <property type="term" value="F:ATP binding"/>
    <property type="evidence" value="ECO:0007669"/>
    <property type="project" value="InterPro"/>
</dbReference>
<feature type="region of interest" description="Disordered" evidence="1">
    <location>
        <begin position="1"/>
        <end position="45"/>
    </location>
</feature>
<dbReference type="Pfam" id="PF00069">
    <property type="entry name" value="Pkinase"/>
    <property type="match status" value="1"/>
</dbReference>
<dbReference type="SMART" id="SM00220">
    <property type="entry name" value="S_TKc"/>
    <property type="match status" value="1"/>
</dbReference>
<sequence>MRGGGGGAMSVRRGRGRRGARVGGTPVPEQRPRLEVSGGSPRHLDNPSAFCQRMEKEYSVDEKNLSATKLEPDAKDGRIYNEQNFFQRAAKAGTVEKWKKWHSVPLLGIPTCLGFGLHADSYRFLVFSDLGRSLQSVLSDGLHLLREKVAFQIAIRVLDCLEYIHENEYVHGDITAENIYLNPADLTQVTLAGYGFAFRFCPGGKHVAWREGSRTPHEGTVEFISLDSHKGTGPSRRSDLESLGYCLLRWLCGILPWSDELGKVKAVMEQKERYRKDVRGLLRLCFRQRSIPDALERYLEQVMALEYEEQPDYTALRQLFGKPLEKMKASAYDSVDVPVVP</sequence>
<reference evidence="3" key="1">
    <citation type="submission" date="2019-04" db="EMBL/GenBank/DDBJ databases">
        <title>Genome assembly of Zosterops borbonicus 15179.</title>
        <authorList>
            <person name="Leroy T."/>
            <person name="Anselmetti Y."/>
            <person name="Tilak M.-K."/>
            <person name="Nabholz B."/>
        </authorList>
    </citation>
    <scope>NUCLEOTIDE SEQUENCE</scope>
    <source>
        <strain evidence="3">HGM_15179</strain>
        <tissue evidence="3">Muscle</tissue>
    </source>
</reference>
<evidence type="ECO:0000313" key="4">
    <source>
        <dbReference type="Proteomes" id="UP000796761"/>
    </source>
</evidence>
<dbReference type="PROSITE" id="PS50011">
    <property type="entry name" value="PROTEIN_KINASE_DOM"/>
    <property type="match status" value="1"/>
</dbReference>
<name>A0A8K1LSC2_9PASS</name>
<accession>A0A8K1LSC2</accession>
<dbReference type="PROSITE" id="PS00109">
    <property type="entry name" value="PROTEIN_KINASE_TYR"/>
    <property type="match status" value="1"/>
</dbReference>
<dbReference type="GO" id="GO:0004672">
    <property type="term" value="F:protein kinase activity"/>
    <property type="evidence" value="ECO:0007669"/>
    <property type="project" value="InterPro"/>
</dbReference>
<dbReference type="PANTHER" id="PTHR11909">
    <property type="entry name" value="CASEIN KINASE-RELATED"/>
    <property type="match status" value="1"/>
</dbReference>
<protein>
    <recommendedName>
        <fullName evidence="2">Protein kinase domain-containing protein</fullName>
    </recommendedName>
</protein>
<comment type="caution">
    <text evidence="3">The sequence shown here is derived from an EMBL/GenBank/DDBJ whole genome shotgun (WGS) entry which is preliminary data.</text>
</comment>
<evidence type="ECO:0000256" key="1">
    <source>
        <dbReference type="SAM" id="MobiDB-lite"/>
    </source>
</evidence>
<gene>
    <name evidence="3" type="ORF">HGM15179_002852</name>
</gene>
<dbReference type="OrthoDB" id="2687620at2759"/>
<evidence type="ECO:0000259" key="2">
    <source>
        <dbReference type="PROSITE" id="PS50011"/>
    </source>
</evidence>
<keyword evidence="4" id="KW-1185">Reference proteome</keyword>
<proteinExistence type="predicted"/>
<dbReference type="InterPro" id="IPR050235">
    <property type="entry name" value="CK1_Ser-Thr_kinase"/>
</dbReference>
<dbReference type="InterPro" id="IPR000719">
    <property type="entry name" value="Prot_kinase_dom"/>
</dbReference>
<organism evidence="3 4">
    <name type="scientific">Zosterops borbonicus</name>
    <dbReference type="NCBI Taxonomy" id="364589"/>
    <lineage>
        <taxon>Eukaryota</taxon>
        <taxon>Metazoa</taxon>
        <taxon>Chordata</taxon>
        <taxon>Craniata</taxon>
        <taxon>Vertebrata</taxon>
        <taxon>Euteleostomi</taxon>
        <taxon>Archelosauria</taxon>
        <taxon>Archosauria</taxon>
        <taxon>Dinosauria</taxon>
        <taxon>Saurischia</taxon>
        <taxon>Theropoda</taxon>
        <taxon>Coelurosauria</taxon>
        <taxon>Aves</taxon>
        <taxon>Neognathae</taxon>
        <taxon>Neoaves</taxon>
        <taxon>Telluraves</taxon>
        <taxon>Australaves</taxon>
        <taxon>Passeriformes</taxon>
        <taxon>Sylvioidea</taxon>
        <taxon>Zosteropidae</taxon>
        <taxon>Zosterops</taxon>
    </lineage>
</organism>
<dbReference type="SUPFAM" id="SSF56112">
    <property type="entry name" value="Protein kinase-like (PK-like)"/>
    <property type="match status" value="1"/>
</dbReference>
<dbReference type="EMBL" id="SWJQ01000050">
    <property type="protein sequence ID" value="TRZ24166.1"/>
    <property type="molecule type" value="Genomic_DNA"/>
</dbReference>
<dbReference type="Gene3D" id="1.10.510.10">
    <property type="entry name" value="Transferase(Phosphotransferase) domain 1"/>
    <property type="match status" value="1"/>
</dbReference>
<dbReference type="InterPro" id="IPR011009">
    <property type="entry name" value="Kinase-like_dom_sf"/>
</dbReference>
<dbReference type="InterPro" id="IPR008266">
    <property type="entry name" value="Tyr_kinase_AS"/>
</dbReference>
<evidence type="ECO:0000313" key="3">
    <source>
        <dbReference type="EMBL" id="TRZ24166.1"/>
    </source>
</evidence>
<dbReference type="Proteomes" id="UP000796761">
    <property type="component" value="Unassembled WGS sequence"/>
</dbReference>